<organism evidence="9 10">
    <name type="scientific">Novibacillus thermophilus</name>
    <dbReference type="NCBI Taxonomy" id="1471761"/>
    <lineage>
        <taxon>Bacteria</taxon>
        <taxon>Bacillati</taxon>
        <taxon>Bacillota</taxon>
        <taxon>Bacilli</taxon>
        <taxon>Bacillales</taxon>
        <taxon>Thermoactinomycetaceae</taxon>
        <taxon>Novibacillus</taxon>
    </lineage>
</organism>
<accession>A0A1U9K5Y4</accession>
<proteinExistence type="inferred from homology"/>
<evidence type="ECO:0000313" key="10">
    <source>
        <dbReference type="Proteomes" id="UP000188603"/>
    </source>
</evidence>
<dbReference type="Gene3D" id="1.10.260.50">
    <property type="match status" value="1"/>
</dbReference>
<dbReference type="SUPFAM" id="SSF53383">
    <property type="entry name" value="PLP-dependent transferases"/>
    <property type="match status" value="1"/>
</dbReference>
<dbReference type="EMBL" id="CP019699">
    <property type="protein sequence ID" value="AQS55465.1"/>
    <property type="molecule type" value="Genomic_DNA"/>
</dbReference>
<keyword evidence="5" id="KW-0408">Iron</keyword>
<dbReference type="AlphaFoldDB" id="A0A1U9K5Y4"/>
<evidence type="ECO:0000313" key="9">
    <source>
        <dbReference type="EMBL" id="AQS55465.1"/>
    </source>
</evidence>
<dbReference type="Gene3D" id="3.90.1150.10">
    <property type="entry name" value="Aspartate Aminotransferase, domain 1"/>
    <property type="match status" value="1"/>
</dbReference>
<comment type="cofactor">
    <cofactor evidence="1 7">
        <name>pyridoxal 5'-phosphate</name>
        <dbReference type="ChEBI" id="CHEBI:597326"/>
    </cofactor>
</comment>
<dbReference type="Gene3D" id="3.40.640.10">
    <property type="entry name" value="Type I PLP-dependent aspartate aminotransferase-like (Major domain)"/>
    <property type="match status" value="1"/>
</dbReference>
<dbReference type="PIRSF" id="PIRSF005572">
    <property type="entry name" value="NifS"/>
    <property type="match status" value="1"/>
</dbReference>
<keyword evidence="10" id="KW-1185">Reference proteome</keyword>
<dbReference type="STRING" id="1471761.B0W44_06365"/>
<gene>
    <name evidence="9" type="ORF">B0W44_06365</name>
</gene>
<dbReference type="RefSeq" id="WP_077719322.1">
    <property type="nucleotide sequence ID" value="NZ_CP019699.1"/>
</dbReference>
<dbReference type="GO" id="GO:0046872">
    <property type="term" value="F:metal ion binding"/>
    <property type="evidence" value="ECO:0007669"/>
    <property type="project" value="UniProtKB-KW"/>
</dbReference>
<keyword evidence="6" id="KW-0411">Iron-sulfur</keyword>
<dbReference type="InterPro" id="IPR015424">
    <property type="entry name" value="PyrdxlP-dep_Trfase"/>
</dbReference>
<dbReference type="InterPro" id="IPR020578">
    <property type="entry name" value="Aminotrans_V_PyrdxlP_BS"/>
</dbReference>
<dbReference type="PROSITE" id="PS00595">
    <property type="entry name" value="AA_TRANSFER_CLASS_5"/>
    <property type="match status" value="1"/>
</dbReference>
<dbReference type="KEGG" id="ntr:B0W44_06365"/>
<dbReference type="PANTHER" id="PTHR11601:SF50">
    <property type="entry name" value="CYSTEINE DESULFURASE ISCS 2-RELATED"/>
    <property type="match status" value="1"/>
</dbReference>
<dbReference type="NCBIfam" id="NF002806">
    <property type="entry name" value="PRK02948.1"/>
    <property type="match status" value="1"/>
</dbReference>
<keyword evidence="4" id="KW-0663">Pyridoxal phosphate</keyword>
<dbReference type="OrthoDB" id="9808002at2"/>
<dbReference type="FunFam" id="3.40.640.10:FF:000084">
    <property type="entry name" value="IscS-like cysteine desulfurase"/>
    <property type="match status" value="1"/>
</dbReference>
<protein>
    <submittedName>
        <fullName evidence="9">Cysteine desulfurase NifS</fullName>
    </submittedName>
</protein>
<evidence type="ECO:0000256" key="1">
    <source>
        <dbReference type="ARBA" id="ARBA00001933"/>
    </source>
</evidence>
<dbReference type="PANTHER" id="PTHR11601">
    <property type="entry name" value="CYSTEINE DESULFURYLASE FAMILY MEMBER"/>
    <property type="match status" value="1"/>
</dbReference>
<dbReference type="InterPro" id="IPR015421">
    <property type="entry name" value="PyrdxlP-dep_Trfase_major"/>
</dbReference>
<sequence>MIYLDNSGTTQPLPEVVRVVSDVMLNVYGNPSSLHGIGLKGERLLEEARQIAAGQLGVDPSEIVFTSGGTESNNLAIKGAAMQYRERGRHVITTEIEHASVYQAFEQLRRDGFAVTFLKPDHLGRVSAEQVEHALRDDTVLVSVMSVNNEIGTVQPIADIARVLHRRRKTLFHVDAVQAFGKVPLPDGLEGIDMLSLSGHKFHGPKGTGVLYVRNGIQLHPLLAGGGQESGRRSGTENVPGIAGLAKAMQMSRKRLHTHRRQWSEWKQFMLERLADIPGAKLNGDTTREGGAPHIVSVSFPGLKGEVLLHALEEHGVYVSTKSACSSKRNVPSRVLAACNLSEAEAEGTLRISMGQNTSREDIEQAVKAIEQTVRRLRREVGEN</sequence>
<evidence type="ECO:0000256" key="5">
    <source>
        <dbReference type="ARBA" id="ARBA00023004"/>
    </source>
</evidence>
<evidence type="ECO:0000259" key="8">
    <source>
        <dbReference type="Pfam" id="PF00266"/>
    </source>
</evidence>
<comment type="similarity">
    <text evidence="2">Belongs to the class-V pyridoxal-phosphate-dependent aminotransferase family. NifS/IscS subfamily.</text>
</comment>
<keyword evidence="3" id="KW-0479">Metal-binding</keyword>
<evidence type="ECO:0000256" key="6">
    <source>
        <dbReference type="ARBA" id="ARBA00023014"/>
    </source>
</evidence>
<feature type="domain" description="Aminotransferase class V" evidence="8">
    <location>
        <begin position="2"/>
        <end position="365"/>
    </location>
</feature>
<evidence type="ECO:0000256" key="7">
    <source>
        <dbReference type="RuleBase" id="RU004504"/>
    </source>
</evidence>
<dbReference type="GO" id="GO:0051536">
    <property type="term" value="F:iron-sulfur cluster binding"/>
    <property type="evidence" value="ECO:0007669"/>
    <property type="project" value="UniProtKB-KW"/>
</dbReference>
<evidence type="ECO:0000256" key="2">
    <source>
        <dbReference type="ARBA" id="ARBA00006490"/>
    </source>
</evidence>
<name>A0A1U9K5Y4_9BACL</name>
<reference evidence="9 10" key="1">
    <citation type="journal article" date="2015" name="Int. J. Syst. Evol. Microbiol.">
        <title>Novibacillus thermophilus gen. nov., sp. nov., a Gram-staining-negative and moderately thermophilic member of the family Thermoactinomycetaceae.</title>
        <authorList>
            <person name="Yang G."/>
            <person name="Chen J."/>
            <person name="Zhou S."/>
        </authorList>
    </citation>
    <scope>NUCLEOTIDE SEQUENCE [LARGE SCALE GENOMIC DNA]</scope>
    <source>
        <strain evidence="9 10">SG-1</strain>
    </source>
</reference>
<dbReference type="Proteomes" id="UP000188603">
    <property type="component" value="Chromosome"/>
</dbReference>
<evidence type="ECO:0000256" key="3">
    <source>
        <dbReference type="ARBA" id="ARBA00022723"/>
    </source>
</evidence>
<dbReference type="InterPro" id="IPR000192">
    <property type="entry name" value="Aminotrans_V_dom"/>
</dbReference>
<evidence type="ECO:0000256" key="4">
    <source>
        <dbReference type="ARBA" id="ARBA00022898"/>
    </source>
</evidence>
<dbReference type="InterPro" id="IPR015422">
    <property type="entry name" value="PyrdxlP-dep_Trfase_small"/>
</dbReference>
<dbReference type="GO" id="GO:0031071">
    <property type="term" value="F:cysteine desulfurase activity"/>
    <property type="evidence" value="ECO:0007669"/>
    <property type="project" value="UniProtKB-ARBA"/>
</dbReference>
<dbReference type="InterPro" id="IPR016454">
    <property type="entry name" value="Cysteine_dSase"/>
</dbReference>
<dbReference type="Pfam" id="PF00266">
    <property type="entry name" value="Aminotran_5"/>
    <property type="match status" value="1"/>
</dbReference>